<dbReference type="SUPFAM" id="SSF56112">
    <property type="entry name" value="Protein kinase-like (PK-like)"/>
    <property type="match status" value="1"/>
</dbReference>
<dbReference type="SMART" id="SM00220">
    <property type="entry name" value="S_TKc"/>
    <property type="match status" value="1"/>
</dbReference>
<protein>
    <recommendedName>
        <fullName evidence="1">Protein kinase domain-containing protein</fullName>
    </recommendedName>
</protein>
<accession>A0AAV5A3B6</accession>
<dbReference type="AlphaFoldDB" id="A0AAV5A3B6"/>
<organism evidence="2 3">
    <name type="scientific">Clathrus columnatus</name>
    <dbReference type="NCBI Taxonomy" id="1419009"/>
    <lineage>
        <taxon>Eukaryota</taxon>
        <taxon>Fungi</taxon>
        <taxon>Dikarya</taxon>
        <taxon>Basidiomycota</taxon>
        <taxon>Agaricomycotina</taxon>
        <taxon>Agaricomycetes</taxon>
        <taxon>Phallomycetidae</taxon>
        <taxon>Phallales</taxon>
        <taxon>Clathraceae</taxon>
        <taxon>Clathrus</taxon>
    </lineage>
</organism>
<reference evidence="2" key="1">
    <citation type="submission" date="2021-10" db="EMBL/GenBank/DDBJ databases">
        <title>De novo Genome Assembly of Clathrus columnatus (Basidiomycota, Fungi) Using Illumina and Nanopore Sequence Data.</title>
        <authorList>
            <person name="Ogiso-Tanaka E."/>
            <person name="Itagaki H."/>
            <person name="Hosoya T."/>
            <person name="Hosaka K."/>
        </authorList>
    </citation>
    <scope>NUCLEOTIDE SEQUENCE</scope>
    <source>
        <strain evidence="2">MO-923</strain>
    </source>
</reference>
<gene>
    <name evidence="2" type="ORF">Clacol_002175</name>
</gene>
<dbReference type="Proteomes" id="UP001050691">
    <property type="component" value="Unassembled WGS sequence"/>
</dbReference>
<dbReference type="GO" id="GO:0004672">
    <property type="term" value="F:protein kinase activity"/>
    <property type="evidence" value="ECO:0007669"/>
    <property type="project" value="InterPro"/>
</dbReference>
<proteinExistence type="predicted"/>
<dbReference type="InterPro" id="IPR011009">
    <property type="entry name" value="Kinase-like_dom_sf"/>
</dbReference>
<evidence type="ECO:0000313" key="2">
    <source>
        <dbReference type="EMBL" id="GJJ07968.1"/>
    </source>
</evidence>
<sequence>MLSYMKLFKRQISVEETPPEDDREAAIQAEEAEVKHFWESKRDWFSEKGYTLFKFECLRSSIPLLDTPSLNVESSEYPYAFCGGDLPYPDSEVLEAYNSEKVCFAQDQQGRHVSIKKLSKEDETRIYHLLFEKRKSLAENSILPIIEILEYKDLCFVVTPRWGDGPFFCGRISIRDILHYIRCLLKAIYFLHSNCIVHRVSVAMACDHMLVLTKSIKDLKDDNTLVNHFGAYCRNRRNEMRPKLRSAGKLTYVLFDFDLALLLPSTECRLPSRVSFYVMTAIIPFDTSHGELDYDPYKFEMGCLGIFLCETFQHYIPSIPFLAPLFDRLITDKLELRFTAEEALQFFDQMHAKLSPQQLSLDAPIDIDSIIPFWEPEKHDRWEGLPEEFVKEWGHFRAPKPSLYTRFLRRISLAYSHVSPTCLKK</sequence>
<dbReference type="EMBL" id="BPWL01000002">
    <property type="protein sequence ID" value="GJJ07968.1"/>
    <property type="molecule type" value="Genomic_DNA"/>
</dbReference>
<dbReference type="InterPro" id="IPR000719">
    <property type="entry name" value="Prot_kinase_dom"/>
</dbReference>
<evidence type="ECO:0000313" key="3">
    <source>
        <dbReference type="Proteomes" id="UP001050691"/>
    </source>
</evidence>
<dbReference type="Gene3D" id="1.10.510.10">
    <property type="entry name" value="Transferase(Phosphotransferase) domain 1"/>
    <property type="match status" value="1"/>
</dbReference>
<dbReference type="GO" id="GO:0005524">
    <property type="term" value="F:ATP binding"/>
    <property type="evidence" value="ECO:0007669"/>
    <property type="project" value="InterPro"/>
</dbReference>
<evidence type="ECO:0000259" key="1">
    <source>
        <dbReference type="SMART" id="SM00220"/>
    </source>
</evidence>
<feature type="domain" description="Protein kinase" evidence="1">
    <location>
        <begin position="88"/>
        <end position="347"/>
    </location>
</feature>
<keyword evidence="3" id="KW-1185">Reference proteome</keyword>
<name>A0AAV5A3B6_9AGAM</name>
<comment type="caution">
    <text evidence="2">The sequence shown here is derived from an EMBL/GenBank/DDBJ whole genome shotgun (WGS) entry which is preliminary data.</text>
</comment>